<comment type="catalytic activity">
    <reaction evidence="1">
        <text>(4aS,6R)-4a-hydroxy-L-erythro-5,6,7,8-tetrahydrobiopterin = (6R)-L-erythro-6,7-dihydrobiopterin + H2O</text>
        <dbReference type="Rhea" id="RHEA:11920"/>
        <dbReference type="ChEBI" id="CHEBI:15377"/>
        <dbReference type="ChEBI" id="CHEBI:15642"/>
        <dbReference type="ChEBI" id="CHEBI:43120"/>
        <dbReference type="EC" id="4.2.1.96"/>
    </reaction>
</comment>
<evidence type="ECO:0000256" key="4">
    <source>
        <dbReference type="ARBA" id="ARBA00023239"/>
    </source>
</evidence>
<sequence length="111" mass="12637">MYNKIVKTVPVLINAHNAGLLTKIPTWLVISNDKTEYHKLTKTFTLKNFEATWGFLTQIAMRSHLSGHHPTITTTYTNVKIELNTHDMGNAITDIDIKLATKIDSYEKSYT</sequence>
<dbReference type="AlphaFoldDB" id="A0A1E5RGT4"/>
<evidence type="ECO:0000256" key="2">
    <source>
        <dbReference type="ARBA" id="ARBA00006472"/>
    </source>
</evidence>
<comment type="similarity">
    <text evidence="2">Belongs to the pterin-4-alpha-carbinolamine dehydratase family.</text>
</comment>
<dbReference type="InterPro" id="IPR001533">
    <property type="entry name" value="Pterin_deHydtase"/>
</dbReference>
<evidence type="ECO:0000256" key="1">
    <source>
        <dbReference type="ARBA" id="ARBA00001554"/>
    </source>
</evidence>
<dbReference type="EMBL" id="LPNM01000006">
    <property type="protein sequence ID" value="OEJ86118.1"/>
    <property type="molecule type" value="Genomic_DNA"/>
</dbReference>
<dbReference type="GO" id="GO:0008124">
    <property type="term" value="F:4-alpha-hydroxytetrahydrobiopterin dehydratase activity"/>
    <property type="evidence" value="ECO:0007669"/>
    <property type="project" value="UniProtKB-EC"/>
</dbReference>
<keyword evidence="4" id="KW-0456">Lyase</keyword>
<dbReference type="OrthoDB" id="277398at2759"/>
<organism evidence="6 7">
    <name type="scientific">Hanseniaspora osmophila</name>
    <dbReference type="NCBI Taxonomy" id="56408"/>
    <lineage>
        <taxon>Eukaryota</taxon>
        <taxon>Fungi</taxon>
        <taxon>Dikarya</taxon>
        <taxon>Ascomycota</taxon>
        <taxon>Saccharomycotina</taxon>
        <taxon>Saccharomycetes</taxon>
        <taxon>Saccharomycodales</taxon>
        <taxon>Saccharomycodaceae</taxon>
        <taxon>Hanseniaspora</taxon>
    </lineage>
</organism>
<gene>
    <name evidence="6" type="ORF">AWRI3579_g1312</name>
</gene>
<evidence type="ECO:0000256" key="3">
    <source>
        <dbReference type="ARBA" id="ARBA00013252"/>
    </source>
</evidence>
<keyword evidence="7" id="KW-1185">Reference proteome</keyword>
<dbReference type="PANTHER" id="PTHR12599">
    <property type="entry name" value="PTERIN-4-ALPHA-CARBINOLAMINE DEHYDRATASE"/>
    <property type="match status" value="1"/>
</dbReference>
<evidence type="ECO:0000313" key="7">
    <source>
        <dbReference type="Proteomes" id="UP000095728"/>
    </source>
</evidence>
<dbReference type="InParanoid" id="A0A1E5RGT4"/>
<reference evidence="7" key="1">
    <citation type="journal article" date="2016" name="Genome Announc.">
        <title>Genome sequences of three species of Hanseniaspora isolated from spontaneous wine fermentations.</title>
        <authorList>
            <person name="Sternes P.R."/>
            <person name="Lee D."/>
            <person name="Kutyna D.R."/>
            <person name="Borneman A.R."/>
        </authorList>
    </citation>
    <scope>NUCLEOTIDE SEQUENCE [LARGE SCALE GENOMIC DNA]</scope>
    <source>
        <strain evidence="7">AWRI3579</strain>
    </source>
</reference>
<accession>A0A1E5RGT4</accession>
<dbReference type="PANTHER" id="PTHR12599:SF0">
    <property type="entry name" value="PTERIN-4-ALPHA-CARBINOLAMINE DEHYDRATASE"/>
    <property type="match status" value="1"/>
</dbReference>
<name>A0A1E5RGT4_9ASCO</name>
<proteinExistence type="inferred from homology"/>
<protein>
    <recommendedName>
        <fullName evidence="3">4a-hydroxytetrahydrobiopterin dehydratase</fullName>
        <ecNumber evidence="3">4.2.1.96</ecNumber>
    </recommendedName>
    <alternativeName>
        <fullName evidence="5">4-alpha-hydroxy-tetrahydropterin dehydratase</fullName>
    </alternativeName>
</protein>
<dbReference type="FunCoup" id="A0A1E5RGT4">
    <property type="interactions" value="46"/>
</dbReference>
<dbReference type="Gene3D" id="3.30.1360.20">
    <property type="entry name" value="Transcriptional coactivator/pterin dehydratase"/>
    <property type="match status" value="1"/>
</dbReference>
<dbReference type="GO" id="GO:0006729">
    <property type="term" value="P:tetrahydrobiopterin biosynthetic process"/>
    <property type="evidence" value="ECO:0007669"/>
    <property type="project" value="InterPro"/>
</dbReference>
<dbReference type="EC" id="4.2.1.96" evidence="3"/>
<dbReference type="SUPFAM" id="SSF55248">
    <property type="entry name" value="PCD-like"/>
    <property type="match status" value="1"/>
</dbReference>
<evidence type="ECO:0000313" key="6">
    <source>
        <dbReference type="EMBL" id="OEJ86118.1"/>
    </source>
</evidence>
<comment type="caution">
    <text evidence="6">The sequence shown here is derived from an EMBL/GenBank/DDBJ whole genome shotgun (WGS) entry which is preliminary data.</text>
</comment>
<dbReference type="Pfam" id="PF01329">
    <property type="entry name" value="Pterin_4a"/>
    <property type="match status" value="1"/>
</dbReference>
<dbReference type="InterPro" id="IPR036428">
    <property type="entry name" value="PCD_sf"/>
</dbReference>
<evidence type="ECO:0000256" key="5">
    <source>
        <dbReference type="ARBA" id="ARBA00030497"/>
    </source>
</evidence>
<dbReference type="Proteomes" id="UP000095728">
    <property type="component" value="Unassembled WGS sequence"/>
</dbReference>
<dbReference type="CDD" id="cd00488">
    <property type="entry name" value="PCD_DCoH"/>
    <property type="match status" value="1"/>
</dbReference>
<dbReference type="STRING" id="56408.A0A1E5RGT4"/>